<dbReference type="InterPro" id="IPR036271">
    <property type="entry name" value="Tet_transcr_reg_TetR-rel_C_sf"/>
</dbReference>
<evidence type="ECO:0000256" key="3">
    <source>
        <dbReference type="ARBA" id="ARBA00023163"/>
    </source>
</evidence>
<keyword evidence="2" id="KW-0238">DNA-binding</keyword>
<protein>
    <submittedName>
        <fullName evidence="4">TetR/AcrR family transcriptional regulator</fullName>
    </submittedName>
</protein>
<evidence type="ECO:0000313" key="5">
    <source>
        <dbReference type="Proteomes" id="UP000516446"/>
    </source>
</evidence>
<dbReference type="InterPro" id="IPR001647">
    <property type="entry name" value="HTH_TetR"/>
</dbReference>
<keyword evidence="1" id="KW-0805">Transcription regulation</keyword>
<dbReference type="Gene3D" id="1.10.10.60">
    <property type="entry name" value="Homeodomain-like"/>
    <property type="match status" value="1"/>
</dbReference>
<dbReference type="RefSeq" id="WP_104914586.1">
    <property type="nucleotide sequence ID" value="NZ_CP026847.1"/>
</dbReference>
<sequence>MSRVKEFNQDDVLTKAMNLFWEQGYTNTSMQELVDVMQINRGSIYATFGDKHSLFLRVLEYYHQYLEEQFIDVVTDSKDLRTKLNEVFSFFLKTHDEQQPKGCLIVNSATELAQVDPDVNAIINDYMQQETNLILKILKKATYELMPSISLETLANRLQLALIGIRVSIKLDTKSEILTKIVEDIIDTLPWKTIED</sequence>
<dbReference type="InterPro" id="IPR009057">
    <property type="entry name" value="Homeodomain-like_sf"/>
</dbReference>
<dbReference type="SUPFAM" id="SSF48498">
    <property type="entry name" value="Tetracyclin repressor-like, C-terminal domain"/>
    <property type="match status" value="1"/>
</dbReference>
<dbReference type="PANTHER" id="PTHR47506">
    <property type="entry name" value="TRANSCRIPTIONAL REGULATORY PROTEIN"/>
    <property type="match status" value="1"/>
</dbReference>
<dbReference type="AlphaFoldDB" id="A0A7H1MLW9"/>
<organism evidence="4 5">
    <name type="scientific">Weissella koreensis</name>
    <dbReference type="NCBI Taxonomy" id="165096"/>
    <lineage>
        <taxon>Bacteria</taxon>
        <taxon>Bacillati</taxon>
        <taxon>Bacillota</taxon>
        <taxon>Bacilli</taxon>
        <taxon>Lactobacillales</taxon>
        <taxon>Lactobacillaceae</taxon>
        <taxon>Weissella</taxon>
    </lineage>
</organism>
<reference evidence="4 5" key="1">
    <citation type="submission" date="2019-08" db="EMBL/GenBank/DDBJ databases">
        <authorList>
            <person name="Chang H.C."/>
            <person name="Mun S.Y."/>
        </authorList>
    </citation>
    <scope>NUCLEOTIDE SEQUENCE [LARGE SCALE GENOMIC DNA]</scope>
    <source>
        <strain evidence="4 5">SK</strain>
    </source>
</reference>
<keyword evidence="5" id="KW-1185">Reference proteome</keyword>
<dbReference type="Pfam" id="PF00440">
    <property type="entry name" value="TetR_N"/>
    <property type="match status" value="1"/>
</dbReference>
<dbReference type="PROSITE" id="PS50977">
    <property type="entry name" value="HTH_TETR_2"/>
    <property type="match status" value="1"/>
</dbReference>
<evidence type="ECO:0000256" key="2">
    <source>
        <dbReference type="ARBA" id="ARBA00023125"/>
    </source>
</evidence>
<dbReference type="PANTHER" id="PTHR47506:SF10">
    <property type="entry name" value="TRANSCRIPTIONAL REGULATORY PROTEIN"/>
    <property type="match status" value="1"/>
</dbReference>
<dbReference type="SUPFAM" id="SSF46689">
    <property type="entry name" value="Homeodomain-like"/>
    <property type="match status" value="1"/>
</dbReference>
<dbReference type="EMBL" id="CP043431">
    <property type="protein sequence ID" value="QNT64455.1"/>
    <property type="molecule type" value="Genomic_DNA"/>
</dbReference>
<evidence type="ECO:0000256" key="1">
    <source>
        <dbReference type="ARBA" id="ARBA00023015"/>
    </source>
</evidence>
<proteinExistence type="predicted"/>
<accession>A0A7H1MLW9</accession>
<dbReference type="Gene3D" id="1.10.357.10">
    <property type="entry name" value="Tetracycline Repressor, domain 2"/>
    <property type="match status" value="1"/>
</dbReference>
<keyword evidence="3" id="KW-0804">Transcription</keyword>
<name>A0A7H1MLW9_9LACO</name>
<dbReference type="Proteomes" id="UP000516446">
    <property type="component" value="Chromosome"/>
</dbReference>
<dbReference type="GO" id="GO:0003677">
    <property type="term" value="F:DNA binding"/>
    <property type="evidence" value="ECO:0007669"/>
    <property type="project" value="UniProtKB-UniRule"/>
</dbReference>
<evidence type="ECO:0000313" key="4">
    <source>
        <dbReference type="EMBL" id="QNT64455.1"/>
    </source>
</evidence>
<gene>
    <name evidence="4" type="ORF">FY536_03785</name>
</gene>